<keyword evidence="1" id="KW-1133">Transmembrane helix</keyword>
<evidence type="ECO:0000313" key="2">
    <source>
        <dbReference type="EMBL" id="MCY6370964.1"/>
    </source>
</evidence>
<protein>
    <recommendedName>
        <fullName evidence="4">DUF5067 domain-containing protein</fullName>
    </recommendedName>
</protein>
<dbReference type="RefSeq" id="WP_268049804.1">
    <property type="nucleotide sequence ID" value="NZ_JAPQES010000003.1"/>
</dbReference>
<accession>A0ABT4CSL3</accession>
<feature type="transmembrane region" description="Helical" evidence="1">
    <location>
        <begin position="6"/>
        <end position="26"/>
    </location>
</feature>
<dbReference type="EMBL" id="JAPQES010000003">
    <property type="protein sequence ID" value="MCY6370964.1"/>
    <property type="molecule type" value="Genomic_DNA"/>
</dbReference>
<gene>
    <name evidence="2" type="ORF">OXH55_10005</name>
</gene>
<organism evidence="2 3">
    <name type="scientific">Clostridium ganghwense</name>
    <dbReference type="NCBI Taxonomy" id="312089"/>
    <lineage>
        <taxon>Bacteria</taxon>
        <taxon>Bacillati</taxon>
        <taxon>Bacillota</taxon>
        <taxon>Clostridia</taxon>
        <taxon>Eubacteriales</taxon>
        <taxon>Clostridiaceae</taxon>
        <taxon>Clostridium</taxon>
    </lineage>
</organism>
<name>A0ABT4CSL3_9CLOT</name>
<keyword evidence="3" id="KW-1185">Reference proteome</keyword>
<keyword evidence="1" id="KW-0472">Membrane</keyword>
<keyword evidence="1" id="KW-0812">Transmembrane</keyword>
<evidence type="ECO:0000256" key="1">
    <source>
        <dbReference type="SAM" id="Phobius"/>
    </source>
</evidence>
<evidence type="ECO:0008006" key="4">
    <source>
        <dbReference type="Google" id="ProtNLM"/>
    </source>
</evidence>
<comment type="caution">
    <text evidence="2">The sequence shown here is derived from an EMBL/GenBank/DDBJ whole genome shotgun (WGS) entry which is preliminary data.</text>
</comment>
<evidence type="ECO:0000313" key="3">
    <source>
        <dbReference type="Proteomes" id="UP001079657"/>
    </source>
</evidence>
<dbReference type="Proteomes" id="UP001079657">
    <property type="component" value="Unassembled WGS sequence"/>
</dbReference>
<reference evidence="2" key="1">
    <citation type="submission" date="2022-12" db="EMBL/GenBank/DDBJ databases">
        <authorList>
            <person name="Wang J."/>
        </authorList>
    </citation>
    <scope>NUCLEOTIDE SEQUENCE</scope>
    <source>
        <strain evidence="2">HY-42-06</strain>
    </source>
</reference>
<sequence length="159" mass="18479">MKNTKVIVSFLCLLLVVFLSIIVFNYDFDKTLKNKEAVDTFKNNVDEECDRPIILSWNNVNSINTTGGKMNITIFSKLKNNTDAVENVAYVMEWKKSDKDISENDITLIYKDKELKGYKGKYQIIKESKVKNDKTYTVSVIFKKKGAYNLRVYAENYKE</sequence>
<proteinExistence type="predicted"/>